<dbReference type="GO" id="GO:0004386">
    <property type="term" value="F:helicase activity"/>
    <property type="evidence" value="ECO:0007669"/>
    <property type="project" value="UniProtKB-KW"/>
</dbReference>
<dbReference type="Gene3D" id="3.40.50.10810">
    <property type="entry name" value="Tandem AAA-ATPase domain"/>
    <property type="match status" value="1"/>
</dbReference>
<feature type="region of interest" description="Disordered" evidence="10">
    <location>
        <begin position="655"/>
        <end position="680"/>
    </location>
</feature>
<dbReference type="InterPro" id="IPR014012">
    <property type="entry name" value="HSA_dom"/>
</dbReference>
<dbReference type="Pfam" id="PF00271">
    <property type="entry name" value="Helicase_C"/>
    <property type="match status" value="1"/>
</dbReference>
<feature type="compositionally biased region" description="Basic and acidic residues" evidence="10">
    <location>
        <begin position="284"/>
        <end position="295"/>
    </location>
</feature>
<feature type="region of interest" description="Disordered" evidence="10">
    <location>
        <begin position="1515"/>
        <end position="1590"/>
    </location>
</feature>
<dbReference type="SMART" id="SM00487">
    <property type="entry name" value="DEXDc"/>
    <property type="match status" value="1"/>
</dbReference>
<name>A0AA36CK65_9BILA</name>
<dbReference type="InterPro" id="IPR050520">
    <property type="entry name" value="INO80/SWR1_helicase"/>
</dbReference>
<dbReference type="Gene3D" id="3.40.50.300">
    <property type="entry name" value="P-loop containing nucleotide triphosphate hydrolases"/>
    <property type="match status" value="1"/>
</dbReference>
<evidence type="ECO:0000256" key="1">
    <source>
        <dbReference type="ARBA" id="ARBA00004123"/>
    </source>
</evidence>
<dbReference type="GO" id="GO:0006338">
    <property type="term" value="P:chromatin remodeling"/>
    <property type="evidence" value="ECO:0007669"/>
    <property type="project" value="TreeGrafter"/>
</dbReference>
<dbReference type="GO" id="GO:0042393">
    <property type="term" value="F:histone binding"/>
    <property type="evidence" value="ECO:0007669"/>
    <property type="project" value="TreeGrafter"/>
</dbReference>
<evidence type="ECO:0000256" key="9">
    <source>
        <dbReference type="ARBA" id="ARBA00023242"/>
    </source>
</evidence>
<feature type="compositionally biased region" description="Basic and acidic residues" evidence="10">
    <location>
        <begin position="346"/>
        <end position="359"/>
    </location>
</feature>
<dbReference type="InterPro" id="IPR038718">
    <property type="entry name" value="SNF2-like_sf"/>
</dbReference>
<feature type="region of interest" description="Disordered" evidence="10">
    <location>
        <begin position="82"/>
        <end position="445"/>
    </location>
</feature>
<dbReference type="EMBL" id="CATQJA010002404">
    <property type="protein sequence ID" value="CAJ0570577.1"/>
    <property type="molecule type" value="Genomic_DNA"/>
</dbReference>
<evidence type="ECO:0000259" key="13">
    <source>
        <dbReference type="PROSITE" id="PS51204"/>
    </source>
</evidence>
<dbReference type="InterPro" id="IPR001650">
    <property type="entry name" value="Helicase_C-like"/>
</dbReference>
<keyword evidence="4" id="KW-0378">Hydrolase</keyword>
<dbReference type="Proteomes" id="UP001177023">
    <property type="component" value="Unassembled WGS sequence"/>
</dbReference>
<feature type="compositionally biased region" description="Basic and acidic residues" evidence="10">
    <location>
        <begin position="380"/>
        <end position="390"/>
    </location>
</feature>
<evidence type="ECO:0000259" key="11">
    <source>
        <dbReference type="PROSITE" id="PS51192"/>
    </source>
</evidence>
<evidence type="ECO:0000256" key="5">
    <source>
        <dbReference type="ARBA" id="ARBA00022806"/>
    </source>
</evidence>
<feature type="region of interest" description="Disordered" evidence="10">
    <location>
        <begin position="470"/>
        <end position="503"/>
    </location>
</feature>
<proteinExistence type="inferred from homology"/>
<dbReference type="InterPro" id="IPR049730">
    <property type="entry name" value="SNF2/RAD54-like_C"/>
</dbReference>
<dbReference type="FunFam" id="3.40.50.10810:FF:000005">
    <property type="entry name" value="Photoperiod-independent early flowering 1"/>
    <property type="match status" value="1"/>
</dbReference>
<evidence type="ECO:0000256" key="8">
    <source>
        <dbReference type="ARBA" id="ARBA00023125"/>
    </source>
</evidence>
<comment type="subcellular location">
    <subcellularLocation>
        <location evidence="1">Nucleus</location>
    </subcellularLocation>
</comment>
<feature type="compositionally biased region" description="Basic and acidic residues" evidence="10">
    <location>
        <begin position="175"/>
        <end position="189"/>
    </location>
</feature>
<evidence type="ECO:0000313" key="15">
    <source>
        <dbReference type="Proteomes" id="UP001177023"/>
    </source>
</evidence>
<dbReference type="CDD" id="cd18793">
    <property type="entry name" value="SF2_C_SNF"/>
    <property type="match status" value="1"/>
</dbReference>
<feature type="non-terminal residue" evidence="14">
    <location>
        <position position="1"/>
    </location>
</feature>
<gene>
    <name evidence="14" type="ORF">MSPICULIGERA_LOCUS9014</name>
</gene>
<reference evidence="14" key="1">
    <citation type="submission" date="2023-06" db="EMBL/GenBank/DDBJ databases">
        <authorList>
            <person name="Delattre M."/>
        </authorList>
    </citation>
    <scope>NUCLEOTIDE SEQUENCE</scope>
    <source>
        <strain evidence="14">AF72</strain>
    </source>
</reference>
<keyword evidence="5" id="KW-0347">Helicase</keyword>
<feature type="compositionally biased region" description="Basic and acidic residues" evidence="10">
    <location>
        <begin position="114"/>
        <end position="123"/>
    </location>
</feature>
<feature type="domain" description="HSA" evidence="13">
    <location>
        <begin position="523"/>
        <end position="596"/>
    </location>
</feature>
<evidence type="ECO:0000259" key="12">
    <source>
        <dbReference type="PROSITE" id="PS51194"/>
    </source>
</evidence>
<dbReference type="PROSITE" id="PS51194">
    <property type="entry name" value="HELICASE_CTER"/>
    <property type="match status" value="1"/>
</dbReference>
<accession>A0AA36CK65</accession>
<dbReference type="PANTHER" id="PTHR45685:SF1">
    <property type="entry name" value="HELICASE SRCAP"/>
    <property type="match status" value="1"/>
</dbReference>
<dbReference type="InterPro" id="IPR014001">
    <property type="entry name" value="Helicase_ATP-bd"/>
</dbReference>
<keyword evidence="8" id="KW-0238">DNA-binding</keyword>
<evidence type="ECO:0000256" key="7">
    <source>
        <dbReference type="ARBA" id="ARBA00022853"/>
    </source>
</evidence>
<dbReference type="PROSITE" id="PS51204">
    <property type="entry name" value="HSA"/>
    <property type="match status" value="1"/>
</dbReference>
<comment type="caution">
    <text evidence="14">The sequence shown here is derived from an EMBL/GenBank/DDBJ whole genome shotgun (WGS) entry which is preliminary data.</text>
</comment>
<dbReference type="GO" id="GO:0003677">
    <property type="term" value="F:DNA binding"/>
    <property type="evidence" value="ECO:0007669"/>
    <property type="project" value="UniProtKB-KW"/>
</dbReference>
<feature type="domain" description="Helicase C-terminal" evidence="12">
    <location>
        <begin position="1246"/>
        <end position="1396"/>
    </location>
</feature>
<dbReference type="Pfam" id="PF07529">
    <property type="entry name" value="HSA"/>
    <property type="match status" value="1"/>
</dbReference>
<keyword evidence="9" id="KW-0539">Nucleus</keyword>
<evidence type="ECO:0000256" key="6">
    <source>
        <dbReference type="ARBA" id="ARBA00022840"/>
    </source>
</evidence>
<keyword evidence="7" id="KW-0156">Chromatin regulator</keyword>
<keyword evidence="6" id="KW-0067">ATP-binding</keyword>
<dbReference type="SUPFAM" id="SSF52540">
    <property type="entry name" value="P-loop containing nucleoside triphosphate hydrolases"/>
    <property type="match status" value="2"/>
</dbReference>
<evidence type="ECO:0000256" key="10">
    <source>
        <dbReference type="SAM" id="MobiDB-lite"/>
    </source>
</evidence>
<dbReference type="Gene3D" id="1.20.120.850">
    <property type="entry name" value="SWI2/SNF2 ATPases, N-terminal domain"/>
    <property type="match status" value="1"/>
</dbReference>
<dbReference type="InterPro" id="IPR000330">
    <property type="entry name" value="SNF2_N"/>
</dbReference>
<dbReference type="GO" id="GO:0005524">
    <property type="term" value="F:ATP binding"/>
    <property type="evidence" value="ECO:0007669"/>
    <property type="project" value="UniProtKB-KW"/>
</dbReference>
<organism evidence="14 15">
    <name type="scientific">Mesorhabditis spiculigera</name>
    <dbReference type="NCBI Taxonomy" id="96644"/>
    <lineage>
        <taxon>Eukaryota</taxon>
        <taxon>Metazoa</taxon>
        <taxon>Ecdysozoa</taxon>
        <taxon>Nematoda</taxon>
        <taxon>Chromadorea</taxon>
        <taxon>Rhabditida</taxon>
        <taxon>Rhabditina</taxon>
        <taxon>Rhabditomorpha</taxon>
        <taxon>Rhabditoidea</taxon>
        <taxon>Rhabditidae</taxon>
        <taxon>Mesorhabditinae</taxon>
        <taxon>Mesorhabditis</taxon>
    </lineage>
</organism>
<feature type="compositionally biased region" description="Basic and acidic residues" evidence="10">
    <location>
        <begin position="431"/>
        <end position="444"/>
    </location>
</feature>
<dbReference type="PROSITE" id="PS51192">
    <property type="entry name" value="HELICASE_ATP_BIND_1"/>
    <property type="match status" value="1"/>
</dbReference>
<dbReference type="SMART" id="SM00573">
    <property type="entry name" value="HSA"/>
    <property type="match status" value="1"/>
</dbReference>
<evidence type="ECO:0000256" key="2">
    <source>
        <dbReference type="ARBA" id="ARBA00009220"/>
    </source>
</evidence>
<protein>
    <submittedName>
        <fullName evidence="14">Uncharacterized protein</fullName>
    </submittedName>
</protein>
<comment type="similarity">
    <text evidence="2">Belongs to the SNF2/RAD54 helicase family. SWR1 subfamily.</text>
</comment>
<keyword evidence="3" id="KW-0547">Nucleotide-binding</keyword>
<dbReference type="GO" id="GO:0016887">
    <property type="term" value="F:ATP hydrolysis activity"/>
    <property type="evidence" value="ECO:0007669"/>
    <property type="project" value="TreeGrafter"/>
</dbReference>
<evidence type="ECO:0000313" key="14">
    <source>
        <dbReference type="EMBL" id="CAJ0570577.1"/>
    </source>
</evidence>
<dbReference type="PANTHER" id="PTHR45685">
    <property type="entry name" value="HELICASE SRCAP-RELATED"/>
    <property type="match status" value="1"/>
</dbReference>
<keyword evidence="15" id="KW-1185">Reference proteome</keyword>
<dbReference type="FunFam" id="3.40.50.300:FF:001674">
    <property type="entry name" value="E1A-binding protein p400 isoform X7"/>
    <property type="match status" value="1"/>
</dbReference>
<evidence type="ECO:0000256" key="4">
    <source>
        <dbReference type="ARBA" id="ARBA00022801"/>
    </source>
</evidence>
<dbReference type="InterPro" id="IPR027417">
    <property type="entry name" value="P-loop_NTPase"/>
</dbReference>
<sequence length="1590" mass="179225">MALLRLKKSVEIRHKRKAELDAFFAEATGITTPAPGPSQNTVALEKALGVLEATIVGDAEAAIPKLRLAVERKRLKAIRSGVPKEVAKTSTDSARTPLKRPKNRRETLSNAQESGKDEAKVDTPAESSATPAKKKRATLVKPAEAENKAVEEGDLAGKTPKKKQATLTGWLVKTPEPKNDGDQADRAPDVDLMPVLSSKRAKKKPSVLKKADGSGSDVAQADSTSGPLPSPGLPAKSALNRSTKKQLATPRKPGNVEKVVVQSESAKKQRAAPHKSAATSSGVEVEKEIQQESLKKQRATPRNSSSLVKGVEPESTKKQFQTPRKPGNVEKVIAQESTKKGRATPRKSEATSSKAEKAVVEAVITSAPGTKKQTRTPRKPSKEEEKEGRQVDPTSDSTAAPSVEAVHEEVKKKRTKPAKIDVVELSEDEAPPNRKEEVSAKPEDSIDLDETFALPMHPIDIDIPVDSTPASAVPSHISTGSWPTASAKRRSTASNPSLLRRPTPNPALEIAQVCRDQFAKLYAQKFVPPPRRKTAWDFVLEEVKYLSEEFRRERKFAQRCRVTVSREITRWWSAQNQWKERQKQESIKNRKKQCAHVAKLVKEFWSNVSKVVHAKAMQDIAASKRAVMREHVNKMIEDAEHLSTLLSSSFVPVQGTNENAENTARKPAKKRKSAGADRTLLNESQASMDDVLKSLPVEYLAKITGIDATVLDAERSASPSAEKEALEPEEADAPVKQETIAVLAHLACTEYKWGPHLVIVPTSVILNWEMEFFKWCPGFKVLSYYGTVKERKAKRAGWQKPDAFHVCIASYNTVMMDLRMFKRKHWQYMVLDEAHNIKNFKSMKWQALLTMNADHRLLLTGTPLQNNLMELWSLMHFLMPEVFASHDAFKEWFSNPLNDMVEGNVEYNDELVNRLHKILRPFILRRLKCQVEKQMPGKTEIIVKCPLSRRQRFLYDDFMGLRSTRECLQSGKMVSVLGVIMQLRKCCNHPSLFEPRGVTSPFIFKAKRTYFPGKCFDIVPPEETAAFSGYSLFGHINHLESSNKVSILDEKPKWPQFRRYKFDKGAEDGRLAMGFLKLRNTRSPESRKSPFIQLLASQRIVYPVQNEAQLGGLIKRARGSEKPQSHYDRKPAIPYGFIDVLLQEISDPLHARQQTMHDDVEKVLLRPFSSLPRYSIYLPAAVSLERRLDVGQGRRSCHKGEDLQMDNYCAEVYRTLDKRSARMLGDQQMQLPDTRLIEFDCGKLQVLKNLLQRLHSEGHRVLIFTQMARMLDILQEFLSFHCYHYFRLDGATGIEQRHAMMERFNTDPKIFCFILSTRAGGVGINLTGADTVIFYDSDWNPTMDAQAQDRCHRIGQTRHVTIYRMISDRTIEENILKKAMQKRRLGEMAIDEGGFTPDFFKQSSNLRDLFKDDLAEDDLPVCVDVPQDAKAFEKEMAAVEEEQDTTNLKIARDEAKAETGEFALTAGSVRDTQLEELSQDQMLFRELITRMLPIERYALRQVEADTAAYYDKQTEQAMEEERRKGGESQKVKPPGPSRVRKPLPAPKERGLRRSTQLTKKVAESDGFALKPRKRSSLHVKGNSDESDDDA</sequence>
<feature type="compositionally biased region" description="Basic and acidic residues" evidence="10">
    <location>
        <begin position="1519"/>
        <end position="1530"/>
    </location>
</feature>
<dbReference type="SMART" id="SM00490">
    <property type="entry name" value="HELICc"/>
    <property type="match status" value="1"/>
</dbReference>
<dbReference type="Pfam" id="PF00176">
    <property type="entry name" value="SNF2-rel_dom"/>
    <property type="match status" value="1"/>
</dbReference>
<feature type="domain" description="Helicase ATP-binding" evidence="11">
    <location>
        <begin position="739"/>
        <end position="881"/>
    </location>
</feature>
<dbReference type="GO" id="GO:0000812">
    <property type="term" value="C:Swr1 complex"/>
    <property type="evidence" value="ECO:0007669"/>
    <property type="project" value="TreeGrafter"/>
</dbReference>
<evidence type="ECO:0000256" key="3">
    <source>
        <dbReference type="ARBA" id="ARBA00022741"/>
    </source>
</evidence>